<dbReference type="EMBL" id="HBUE01107082">
    <property type="protein sequence ID" value="CAG6487641.1"/>
    <property type="molecule type" value="Transcribed_RNA"/>
</dbReference>
<name>A0A8D8CC00_CULPI</name>
<dbReference type="EMBL" id="HBUE01154751">
    <property type="protein sequence ID" value="CAG6507167.1"/>
    <property type="molecule type" value="Transcribed_RNA"/>
</dbReference>
<evidence type="ECO:0000313" key="1">
    <source>
        <dbReference type="EMBL" id="CAG6487641.1"/>
    </source>
</evidence>
<dbReference type="EMBL" id="HBUE01107081">
    <property type="protein sequence ID" value="CAG6487639.1"/>
    <property type="molecule type" value="Transcribed_RNA"/>
</dbReference>
<dbReference type="EMBL" id="HBUE01259804">
    <property type="protein sequence ID" value="CAG6558496.1"/>
    <property type="molecule type" value="Transcribed_RNA"/>
</dbReference>
<accession>A0A8D8CC00</accession>
<protein>
    <submittedName>
        <fullName evidence="1">(northern house mosquito) hypothetical protein</fullName>
    </submittedName>
</protein>
<proteinExistence type="predicted"/>
<dbReference type="EMBL" id="HBUE01107080">
    <property type="protein sequence ID" value="CAG6487636.1"/>
    <property type="molecule type" value="Transcribed_RNA"/>
</dbReference>
<dbReference type="AlphaFoldDB" id="A0A8D8CC00"/>
<organism evidence="1">
    <name type="scientific">Culex pipiens</name>
    <name type="common">House mosquito</name>
    <dbReference type="NCBI Taxonomy" id="7175"/>
    <lineage>
        <taxon>Eukaryota</taxon>
        <taxon>Metazoa</taxon>
        <taxon>Ecdysozoa</taxon>
        <taxon>Arthropoda</taxon>
        <taxon>Hexapoda</taxon>
        <taxon>Insecta</taxon>
        <taxon>Pterygota</taxon>
        <taxon>Neoptera</taxon>
        <taxon>Endopterygota</taxon>
        <taxon>Diptera</taxon>
        <taxon>Nematocera</taxon>
        <taxon>Culicoidea</taxon>
        <taxon>Culicidae</taxon>
        <taxon>Culicinae</taxon>
        <taxon>Culicini</taxon>
        <taxon>Culex</taxon>
        <taxon>Culex</taxon>
    </lineage>
</organism>
<sequence>MSQQGSGFEPFLGKATRDVVFLQPTAHFTRVVLLHAAIYDLQKSLCAVEIGGLEQARNRVPFQVPILHQCFRLEMTLAHLGELRQWALEGFDAVAPFPANVRVAWELEKQNTARGVCWIFGRNATQN</sequence>
<reference evidence="1" key="1">
    <citation type="submission" date="2021-05" db="EMBL/GenBank/DDBJ databases">
        <authorList>
            <person name="Alioto T."/>
            <person name="Alioto T."/>
            <person name="Gomez Garrido J."/>
        </authorList>
    </citation>
    <scope>NUCLEOTIDE SEQUENCE</scope>
</reference>